<sequence>MDFEVHRGSDENGGVRVVVEGVGGVDAMTMMMVGSGREVATVVGDLVGDVVQAIRTAEKQSFMEAAQGAVEPHVVSLKQVTGKVGADVVQWMQEGGLWRSLLVASVGGVTITTLVGLMGFLMAGLVATVNAVIIAFLMCASAVGAFLAMFCTALAVIYIGVLAATAFAIGTAVVVASSAVLFFTGWILFAWGVWEVTKMSLNFVRGLFGMSIPMPKATPAKAPRHRMLGGFSTQNGHT</sequence>
<evidence type="ECO:0000313" key="2">
    <source>
        <dbReference type="EMBL" id="KAG0574775.1"/>
    </source>
</evidence>
<feature type="transmembrane region" description="Helical" evidence="1">
    <location>
        <begin position="166"/>
        <end position="194"/>
    </location>
</feature>
<evidence type="ECO:0000256" key="1">
    <source>
        <dbReference type="SAM" id="Phobius"/>
    </source>
</evidence>
<accession>A0A8T0HVQ5</accession>
<feature type="transmembrane region" description="Helical" evidence="1">
    <location>
        <begin position="133"/>
        <end position="159"/>
    </location>
</feature>
<protein>
    <submittedName>
        <fullName evidence="2">Uncharacterized protein</fullName>
    </submittedName>
</protein>
<keyword evidence="1" id="KW-0472">Membrane</keyword>
<keyword evidence="1" id="KW-1133">Transmembrane helix</keyword>
<feature type="transmembrane region" description="Helical" evidence="1">
    <location>
        <begin position="101"/>
        <end position="127"/>
    </location>
</feature>
<comment type="caution">
    <text evidence="2">The sequence shown here is derived from an EMBL/GenBank/DDBJ whole genome shotgun (WGS) entry which is preliminary data.</text>
</comment>
<name>A0A8T0HVQ5_CERPU</name>
<reference evidence="2" key="1">
    <citation type="submission" date="2020-06" db="EMBL/GenBank/DDBJ databases">
        <title>WGS assembly of Ceratodon purpureus strain R40.</title>
        <authorList>
            <person name="Carey S.B."/>
            <person name="Jenkins J."/>
            <person name="Shu S."/>
            <person name="Lovell J.T."/>
            <person name="Sreedasyam A."/>
            <person name="Maumus F."/>
            <person name="Tiley G.P."/>
            <person name="Fernandez-Pozo N."/>
            <person name="Barry K."/>
            <person name="Chen C."/>
            <person name="Wang M."/>
            <person name="Lipzen A."/>
            <person name="Daum C."/>
            <person name="Saski C.A."/>
            <person name="Payton A.C."/>
            <person name="Mcbreen J.C."/>
            <person name="Conrad R.E."/>
            <person name="Kollar L.M."/>
            <person name="Olsson S."/>
            <person name="Huttunen S."/>
            <person name="Landis J.B."/>
            <person name="Wickett N.J."/>
            <person name="Johnson M.G."/>
            <person name="Rensing S.A."/>
            <person name="Grimwood J."/>
            <person name="Schmutz J."/>
            <person name="Mcdaniel S.F."/>
        </authorList>
    </citation>
    <scope>NUCLEOTIDE SEQUENCE</scope>
    <source>
        <strain evidence="2">R40</strain>
    </source>
</reference>
<dbReference type="EMBL" id="CM026426">
    <property type="protein sequence ID" value="KAG0574775.1"/>
    <property type="molecule type" value="Genomic_DNA"/>
</dbReference>
<dbReference type="Proteomes" id="UP000822688">
    <property type="component" value="Chromosome V"/>
</dbReference>
<gene>
    <name evidence="2" type="ORF">KC19_VG290100</name>
</gene>
<dbReference type="PANTHER" id="PTHR35508">
    <property type="entry name" value="VOLTAGE-DEPENDENT L-TYPE CALCIUM CHANNEL SUBUNIT"/>
    <property type="match status" value="1"/>
</dbReference>
<proteinExistence type="predicted"/>
<keyword evidence="3" id="KW-1185">Reference proteome</keyword>
<dbReference type="AlphaFoldDB" id="A0A8T0HVQ5"/>
<dbReference type="PANTHER" id="PTHR35508:SF1">
    <property type="entry name" value="VOLTAGE-DEPENDENT L-TYPE CALCIUM CHANNEL SUBUNIT"/>
    <property type="match status" value="1"/>
</dbReference>
<organism evidence="2 3">
    <name type="scientific">Ceratodon purpureus</name>
    <name type="common">Fire moss</name>
    <name type="synonym">Dicranum purpureum</name>
    <dbReference type="NCBI Taxonomy" id="3225"/>
    <lineage>
        <taxon>Eukaryota</taxon>
        <taxon>Viridiplantae</taxon>
        <taxon>Streptophyta</taxon>
        <taxon>Embryophyta</taxon>
        <taxon>Bryophyta</taxon>
        <taxon>Bryophytina</taxon>
        <taxon>Bryopsida</taxon>
        <taxon>Dicranidae</taxon>
        <taxon>Pseudoditrichales</taxon>
        <taxon>Ditrichaceae</taxon>
        <taxon>Ceratodon</taxon>
    </lineage>
</organism>
<keyword evidence="1" id="KW-0812">Transmembrane</keyword>
<evidence type="ECO:0000313" key="3">
    <source>
        <dbReference type="Proteomes" id="UP000822688"/>
    </source>
</evidence>